<dbReference type="Proteomes" id="UP000464330">
    <property type="component" value="Chromosome"/>
</dbReference>
<accession>A0A8B6WVF8</accession>
<evidence type="ECO:0000259" key="1">
    <source>
        <dbReference type="PROSITE" id="PS50995"/>
    </source>
</evidence>
<reference evidence="4" key="1">
    <citation type="submission" date="2017-02" db="EMBL/GenBank/DDBJ databases">
        <title>Delineation of Paenibacillus larvae strains originating from foulbrood outbreaks.</title>
        <authorList>
            <person name="Beims H."/>
            <person name="Bunk B."/>
            <person name="Sproeer C."/>
            <person name="Mohr K.I."/>
            <person name="Pradella S."/>
            <person name="Guenther G."/>
            <person name="Rohde M."/>
            <person name="von der Ohe W."/>
            <person name="Steinert M."/>
        </authorList>
    </citation>
    <scope>NUCLEOTIDE SEQUENCE [LARGE SCALE GENOMIC DNA]</scope>
    <source>
        <strain evidence="4">Eric_III</strain>
    </source>
</reference>
<dbReference type="GO" id="GO:0003700">
    <property type="term" value="F:DNA-binding transcription factor activity"/>
    <property type="evidence" value="ECO:0007669"/>
    <property type="project" value="InterPro"/>
</dbReference>
<evidence type="ECO:0000313" key="3">
    <source>
        <dbReference type="EMBL" id="QHZ52021.1"/>
    </source>
</evidence>
<protein>
    <submittedName>
        <fullName evidence="2">Transcriptional repressor MprA</fullName>
    </submittedName>
</protein>
<feature type="domain" description="HTH marR-type" evidence="1">
    <location>
        <begin position="1"/>
        <end position="73"/>
    </location>
</feature>
<accession>A0A2L1U027</accession>
<evidence type="ECO:0000313" key="2">
    <source>
        <dbReference type="EMBL" id="AVF26287.1"/>
    </source>
</evidence>
<evidence type="ECO:0000313" key="5">
    <source>
        <dbReference type="Proteomes" id="UP000464330"/>
    </source>
</evidence>
<dbReference type="InterPro" id="IPR036390">
    <property type="entry name" value="WH_DNA-bd_sf"/>
</dbReference>
<dbReference type="InterPro" id="IPR036388">
    <property type="entry name" value="WH-like_DNA-bd_sf"/>
</dbReference>
<proteinExistence type="predicted"/>
<dbReference type="PROSITE" id="PS50995">
    <property type="entry name" value="HTH_MARR_2"/>
    <property type="match status" value="1"/>
</dbReference>
<dbReference type="EMBL" id="CP019717">
    <property type="protein sequence ID" value="QHZ52021.1"/>
    <property type="molecule type" value="Genomic_DNA"/>
</dbReference>
<accession>A0A6C0QTZ4</accession>
<dbReference type="SUPFAM" id="SSF46785">
    <property type="entry name" value="Winged helix' DNA-binding domain"/>
    <property type="match status" value="1"/>
</dbReference>
<organism evidence="2 4">
    <name type="scientific">Paenibacillus larvae subsp. larvae</name>
    <dbReference type="NCBI Taxonomy" id="147375"/>
    <lineage>
        <taxon>Bacteria</taxon>
        <taxon>Bacillati</taxon>
        <taxon>Bacillota</taxon>
        <taxon>Bacilli</taxon>
        <taxon>Bacillales</taxon>
        <taxon>Paenibacillaceae</taxon>
        <taxon>Paenibacillus</taxon>
    </lineage>
</organism>
<dbReference type="Proteomes" id="UP000239833">
    <property type="component" value="Chromosome"/>
</dbReference>
<sequence length="81" mass="9049">MSVDGLVNLGLIERKQSQEDRREVNLKVTLSGEKAVQKSIKNASSYRAMAAALENLSKDEIQLLLRIHNNLLSSLQQMNPT</sequence>
<evidence type="ECO:0000313" key="4">
    <source>
        <dbReference type="Proteomes" id="UP000239833"/>
    </source>
</evidence>
<dbReference type="Gene3D" id="1.10.10.10">
    <property type="entry name" value="Winged helix-like DNA-binding domain superfamily/Winged helix DNA-binding domain"/>
    <property type="match status" value="1"/>
</dbReference>
<dbReference type="InterPro" id="IPR000835">
    <property type="entry name" value="HTH_MarR-typ"/>
</dbReference>
<dbReference type="AlphaFoldDB" id="A0A2L1U027"/>
<dbReference type="EMBL" id="CP019655">
    <property type="protein sequence ID" value="AVF26287.1"/>
    <property type="molecule type" value="Genomic_DNA"/>
</dbReference>
<gene>
    <name evidence="2" type="ORF">ERICIII_02124</name>
    <name evidence="3" type="ORF">ERICV_02902</name>
</gene>
<name>A0A2L1U027_9BACL</name>
<reference evidence="2 5" key="2">
    <citation type="journal article" date="2020" name="Int. J. Med. Microbiol.">
        <title>Discovery of Paenibacillus larvae ERIC V: Phenotypic and genomic comparison to genotypes ERIC I-IV reveal different inventories of virulence factors which correlate with epidemiological prevalences of American Foulbrood.</title>
        <authorList>
            <person name="Beims H."/>
            <person name="Bunk B."/>
            <person name="Erler S."/>
            <person name="Mohr K.I."/>
            <person name="Sproer C."/>
            <person name="Pradella S."/>
            <person name="Gunther G."/>
            <person name="Rohde M."/>
            <person name="von der Ohe W."/>
            <person name="Steinert M."/>
        </authorList>
    </citation>
    <scope>NUCLEOTIDE SEQUENCE</scope>
    <source>
        <strain evidence="2">Eric_III</strain>
        <strain evidence="3">Eric_V</strain>
    </source>
</reference>